<dbReference type="GO" id="GO:0006508">
    <property type="term" value="P:proteolysis"/>
    <property type="evidence" value="ECO:0007669"/>
    <property type="project" value="UniProtKB-KW"/>
</dbReference>
<dbReference type="STRING" id="93759.A0A1R3HKY2"/>
<accession>A0A1R3HKY2</accession>
<keyword evidence="8" id="KW-0325">Glycoprotein</keyword>
<name>A0A1R3HKY2_9ROSI</name>
<dbReference type="Pfam" id="PF14543">
    <property type="entry name" value="TAXi_N"/>
    <property type="match status" value="1"/>
</dbReference>
<dbReference type="GO" id="GO:0005576">
    <property type="term" value="C:extracellular region"/>
    <property type="evidence" value="ECO:0007669"/>
    <property type="project" value="UniProtKB-SubCell"/>
</dbReference>
<protein>
    <submittedName>
        <fullName evidence="10">Peptidase A1</fullName>
    </submittedName>
</protein>
<dbReference type="InterPro" id="IPR001969">
    <property type="entry name" value="Aspartic_peptidase_AS"/>
</dbReference>
<dbReference type="PANTHER" id="PTHR47967:SF116">
    <property type="entry name" value="ASPARTIC PROTEINASE CDR1-LIKE"/>
    <property type="match status" value="1"/>
</dbReference>
<keyword evidence="4" id="KW-0645">Protease</keyword>
<dbReference type="Gene3D" id="2.40.70.10">
    <property type="entry name" value="Acid Proteases"/>
    <property type="match status" value="2"/>
</dbReference>
<dbReference type="InterPro" id="IPR033121">
    <property type="entry name" value="PEPTIDASE_A1"/>
</dbReference>
<dbReference type="CDD" id="cd05476">
    <property type="entry name" value="pepsin_A_like_plant"/>
    <property type="match status" value="1"/>
</dbReference>
<dbReference type="PANTHER" id="PTHR47967">
    <property type="entry name" value="OS07G0603500 PROTEIN-RELATED"/>
    <property type="match status" value="1"/>
</dbReference>
<keyword evidence="3" id="KW-0964">Secreted</keyword>
<dbReference type="PROSITE" id="PS51767">
    <property type="entry name" value="PEPTIDASE_A1"/>
    <property type="match status" value="1"/>
</dbReference>
<comment type="subcellular location">
    <subcellularLocation>
        <location evidence="1">Secreted</location>
    </subcellularLocation>
</comment>
<dbReference type="FunFam" id="2.40.70.10:FF:000016">
    <property type="entry name" value="Probable aspartic protease At2g35615"/>
    <property type="match status" value="1"/>
</dbReference>
<evidence type="ECO:0000256" key="1">
    <source>
        <dbReference type="ARBA" id="ARBA00004613"/>
    </source>
</evidence>
<keyword evidence="5" id="KW-0732">Signal</keyword>
<keyword evidence="6" id="KW-0064">Aspartyl protease</keyword>
<dbReference type="InterPro" id="IPR032799">
    <property type="entry name" value="TAXi_C"/>
</dbReference>
<evidence type="ECO:0000313" key="10">
    <source>
        <dbReference type="EMBL" id="OMO71025.1"/>
    </source>
</evidence>
<keyword evidence="7" id="KW-0378">Hydrolase</keyword>
<dbReference type="FunFam" id="2.40.70.10:FF:000050">
    <property type="entry name" value="Aspartic proteinase CDR1"/>
    <property type="match status" value="1"/>
</dbReference>
<dbReference type="SUPFAM" id="SSF50630">
    <property type="entry name" value="Acid proteases"/>
    <property type="match status" value="1"/>
</dbReference>
<evidence type="ECO:0000256" key="2">
    <source>
        <dbReference type="ARBA" id="ARBA00007447"/>
    </source>
</evidence>
<evidence type="ECO:0000259" key="9">
    <source>
        <dbReference type="PROSITE" id="PS51767"/>
    </source>
</evidence>
<comment type="caution">
    <text evidence="10">The sequence shown here is derived from an EMBL/GenBank/DDBJ whole genome shotgun (WGS) entry which is preliminary data.</text>
</comment>
<comment type="similarity">
    <text evidence="2">Belongs to the peptidase A1 family.</text>
</comment>
<evidence type="ECO:0000313" key="11">
    <source>
        <dbReference type="Proteomes" id="UP000187203"/>
    </source>
</evidence>
<dbReference type="PROSITE" id="PS00141">
    <property type="entry name" value="ASP_PROTEASE"/>
    <property type="match status" value="1"/>
</dbReference>
<dbReference type="OrthoDB" id="2747330at2759"/>
<gene>
    <name evidence="10" type="ORF">COLO4_28407</name>
</gene>
<dbReference type="InterPro" id="IPR034161">
    <property type="entry name" value="Pepsin-like_plant"/>
</dbReference>
<organism evidence="10 11">
    <name type="scientific">Corchorus olitorius</name>
    <dbReference type="NCBI Taxonomy" id="93759"/>
    <lineage>
        <taxon>Eukaryota</taxon>
        <taxon>Viridiplantae</taxon>
        <taxon>Streptophyta</taxon>
        <taxon>Embryophyta</taxon>
        <taxon>Tracheophyta</taxon>
        <taxon>Spermatophyta</taxon>
        <taxon>Magnoliopsida</taxon>
        <taxon>eudicotyledons</taxon>
        <taxon>Gunneridae</taxon>
        <taxon>Pentapetalae</taxon>
        <taxon>rosids</taxon>
        <taxon>malvids</taxon>
        <taxon>Malvales</taxon>
        <taxon>Malvaceae</taxon>
        <taxon>Grewioideae</taxon>
        <taxon>Apeibeae</taxon>
        <taxon>Corchorus</taxon>
    </lineage>
</organism>
<reference evidence="11" key="1">
    <citation type="submission" date="2013-09" db="EMBL/GenBank/DDBJ databases">
        <title>Corchorus olitorius genome sequencing.</title>
        <authorList>
            <person name="Alam M."/>
            <person name="Haque M.S."/>
            <person name="Islam M.S."/>
            <person name="Emdad E.M."/>
            <person name="Islam M.M."/>
            <person name="Ahmed B."/>
            <person name="Halim A."/>
            <person name="Hossen Q.M.M."/>
            <person name="Hossain M.Z."/>
            <person name="Ahmed R."/>
            <person name="Khan M.M."/>
            <person name="Islam R."/>
            <person name="Rashid M.M."/>
            <person name="Khan S.A."/>
            <person name="Rahman M.S."/>
            <person name="Alam M."/>
            <person name="Yahiya A.S."/>
            <person name="Khan M.S."/>
            <person name="Azam M.S."/>
            <person name="Haque T."/>
            <person name="Lashkar M.Z.H."/>
            <person name="Akhand A.I."/>
            <person name="Morshed G."/>
            <person name="Roy S."/>
            <person name="Uddin K.S."/>
            <person name="Rabeya T."/>
            <person name="Hossain A.S."/>
            <person name="Chowdhury A."/>
            <person name="Snigdha A.R."/>
            <person name="Mortoza M.S."/>
            <person name="Matin S.A."/>
            <person name="Hoque S.M.E."/>
            <person name="Islam M.K."/>
            <person name="Roy D.K."/>
            <person name="Haider R."/>
            <person name="Moosa M.M."/>
            <person name="Elias S.M."/>
            <person name="Hasan A.M."/>
            <person name="Jahan S."/>
            <person name="Shafiuddin M."/>
            <person name="Mahmood N."/>
            <person name="Shommy N.S."/>
        </authorList>
    </citation>
    <scope>NUCLEOTIDE SEQUENCE [LARGE SCALE GENOMIC DNA]</scope>
    <source>
        <strain evidence="11">cv. O-4</strain>
    </source>
</reference>
<dbReference type="InterPro" id="IPR021109">
    <property type="entry name" value="Peptidase_aspartic_dom_sf"/>
</dbReference>
<dbReference type="GO" id="GO:0004190">
    <property type="term" value="F:aspartic-type endopeptidase activity"/>
    <property type="evidence" value="ECO:0007669"/>
    <property type="project" value="UniProtKB-KW"/>
</dbReference>
<sequence length="440" mass="47449">MADENEYHSVFFIATLISFYFLSTLSSTGAQNGGFSIELIHRDSPKSPFYNRFETTSQRTINALRRSIARANRFTRILISKNEAQSEIIPDETEHLLSISIGTPPFEILAIADTGSDLIWTQCKPCLKCYKQDAPIFNPNSSSTYKTLSCSSRQCQAISGTSCSTKANDGCLYSISYGDGSLSKGDIAIDTITLGSTTDRPVTFPNSIIGCGHDNEGAFGKRGSGIIGLGNGNLSLISQMGSSIAGKFSYCLVPSLEAGRSKMNFGTNAIVQGPGVVSTPLVTKTSDVFYHLTLEAISVDGDKLELTGSSLGTTEGNIIIDSGTTLTILPQDFYSKLEALVASKIDAKRVDAPGVDILSLCYEAQPDFLVPNITMHFTNADVKLSPLNTFILASEDLSCFSFGTYLNFAIYGNLAQMNFLVGYDIENQVVSFKPTDCAKE</sequence>
<feature type="domain" description="Peptidase A1" evidence="9">
    <location>
        <begin position="95"/>
        <end position="433"/>
    </location>
</feature>
<evidence type="ECO:0000256" key="4">
    <source>
        <dbReference type="ARBA" id="ARBA00022670"/>
    </source>
</evidence>
<evidence type="ECO:0000256" key="6">
    <source>
        <dbReference type="ARBA" id="ARBA00022750"/>
    </source>
</evidence>
<dbReference type="Pfam" id="PF14541">
    <property type="entry name" value="TAXi_C"/>
    <property type="match status" value="1"/>
</dbReference>
<evidence type="ECO:0000256" key="3">
    <source>
        <dbReference type="ARBA" id="ARBA00022525"/>
    </source>
</evidence>
<dbReference type="InterPro" id="IPR051708">
    <property type="entry name" value="Plant_Aspart_Prot_A1"/>
</dbReference>
<keyword evidence="11" id="KW-1185">Reference proteome</keyword>
<dbReference type="EMBL" id="AWUE01019913">
    <property type="protein sequence ID" value="OMO71025.1"/>
    <property type="molecule type" value="Genomic_DNA"/>
</dbReference>
<dbReference type="AlphaFoldDB" id="A0A1R3HKY2"/>
<evidence type="ECO:0000256" key="8">
    <source>
        <dbReference type="ARBA" id="ARBA00023180"/>
    </source>
</evidence>
<dbReference type="Proteomes" id="UP000187203">
    <property type="component" value="Unassembled WGS sequence"/>
</dbReference>
<evidence type="ECO:0000256" key="7">
    <source>
        <dbReference type="ARBA" id="ARBA00022801"/>
    </source>
</evidence>
<dbReference type="InterPro" id="IPR032861">
    <property type="entry name" value="TAXi_N"/>
</dbReference>
<proteinExistence type="inferred from homology"/>
<evidence type="ECO:0000256" key="5">
    <source>
        <dbReference type="ARBA" id="ARBA00022729"/>
    </source>
</evidence>